<sequence>MITADLGGKVALVTGGASGIGLATVELLAANGCAVAINDLARNPRLEAEVARLSASGHRVAAAPGDVGNMDEVEAMVAAVIARFGRLDYLVNNAATPGTSKPIPVDDFATMDEAFWAKLVNVNQIGPYRCVKAAAAHLKAAKGAIVNVASTAGLAYGASSSVYASTKAAIILLTKEWAYALGPEVRVNAIAPNVVDGSGWDCRFDPQAMAATIARMPLKRAGKPADYAETIFYLLAGAPYVTGQTIVMDGGGVR</sequence>
<dbReference type="CDD" id="cd05233">
    <property type="entry name" value="SDR_c"/>
    <property type="match status" value="1"/>
</dbReference>
<dbReference type="InterPro" id="IPR020904">
    <property type="entry name" value="Sc_DH/Rdtase_CS"/>
</dbReference>
<dbReference type="Gene3D" id="3.40.50.720">
    <property type="entry name" value="NAD(P)-binding Rossmann-like Domain"/>
    <property type="match status" value="1"/>
</dbReference>
<dbReference type="PROSITE" id="PS00061">
    <property type="entry name" value="ADH_SHORT"/>
    <property type="match status" value="1"/>
</dbReference>
<evidence type="ECO:0000256" key="1">
    <source>
        <dbReference type="ARBA" id="ARBA00006484"/>
    </source>
</evidence>
<keyword evidence="2" id="KW-0560">Oxidoreductase</keyword>
<evidence type="ECO:0000313" key="4">
    <source>
        <dbReference type="Proteomes" id="UP000295783"/>
    </source>
</evidence>
<organism evidence="3 4">
    <name type="scientific">Dongia mobilis</name>
    <dbReference type="NCBI Taxonomy" id="578943"/>
    <lineage>
        <taxon>Bacteria</taxon>
        <taxon>Pseudomonadati</taxon>
        <taxon>Pseudomonadota</taxon>
        <taxon>Alphaproteobacteria</taxon>
        <taxon>Rhodospirillales</taxon>
        <taxon>Dongiaceae</taxon>
        <taxon>Dongia</taxon>
    </lineage>
</organism>
<reference evidence="3 4" key="1">
    <citation type="submission" date="2019-03" db="EMBL/GenBank/DDBJ databases">
        <title>Genomic Encyclopedia of Type Strains, Phase III (KMG-III): the genomes of soil and plant-associated and newly described type strains.</title>
        <authorList>
            <person name="Whitman W."/>
        </authorList>
    </citation>
    <scope>NUCLEOTIDE SEQUENCE [LARGE SCALE GENOMIC DNA]</scope>
    <source>
        <strain evidence="3 4">CGMCC 1.7660</strain>
    </source>
</reference>
<dbReference type="PRINTS" id="PR00081">
    <property type="entry name" value="GDHRDH"/>
</dbReference>
<accession>A0A4R6WTW2</accession>
<keyword evidence="4" id="KW-1185">Reference proteome</keyword>
<dbReference type="Pfam" id="PF13561">
    <property type="entry name" value="adh_short_C2"/>
    <property type="match status" value="1"/>
</dbReference>
<dbReference type="PANTHER" id="PTHR43639:SF9">
    <property type="entry name" value="BLL5898 PROTEIN"/>
    <property type="match status" value="1"/>
</dbReference>
<dbReference type="InterPro" id="IPR036291">
    <property type="entry name" value="NAD(P)-bd_dom_sf"/>
</dbReference>
<dbReference type="RefSeq" id="WP_133612900.1">
    <property type="nucleotide sequence ID" value="NZ_SNYW01000007.1"/>
</dbReference>
<evidence type="ECO:0000313" key="3">
    <source>
        <dbReference type="EMBL" id="TDQ83113.1"/>
    </source>
</evidence>
<evidence type="ECO:0000256" key="2">
    <source>
        <dbReference type="ARBA" id="ARBA00023002"/>
    </source>
</evidence>
<gene>
    <name evidence="3" type="ORF">A8950_1398</name>
</gene>
<dbReference type="FunFam" id="3.40.50.720:FF:000084">
    <property type="entry name" value="Short-chain dehydrogenase reductase"/>
    <property type="match status" value="1"/>
</dbReference>
<dbReference type="InterPro" id="IPR002347">
    <property type="entry name" value="SDR_fam"/>
</dbReference>
<dbReference type="SUPFAM" id="SSF51735">
    <property type="entry name" value="NAD(P)-binding Rossmann-fold domains"/>
    <property type="match status" value="1"/>
</dbReference>
<name>A0A4R6WTW2_9PROT</name>
<dbReference type="GO" id="GO:0016491">
    <property type="term" value="F:oxidoreductase activity"/>
    <property type="evidence" value="ECO:0007669"/>
    <property type="project" value="UniProtKB-KW"/>
</dbReference>
<proteinExistence type="inferred from homology"/>
<dbReference type="Proteomes" id="UP000295783">
    <property type="component" value="Unassembled WGS sequence"/>
</dbReference>
<dbReference type="PRINTS" id="PR00080">
    <property type="entry name" value="SDRFAMILY"/>
</dbReference>
<comment type="similarity">
    <text evidence="1">Belongs to the short-chain dehydrogenases/reductases (SDR) family.</text>
</comment>
<dbReference type="AlphaFoldDB" id="A0A4R6WTW2"/>
<dbReference type="OrthoDB" id="198783at2"/>
<dbReference type="EMBL" id="SNYW01000007">
    <property type="protein sequence ID" value="TDQ83113.1"/>
    <property type="molecule type" value="Genomic_DNA"/>
</dbReference>
<dbReference type="PANTHER" id="PTHR43639">
    <property type="entry name" value="OXIDOREDUCTASE, SHORT-CHAIN DEHYDROGENASE/REDUCTASE FAMILY (AFU_ORTHOLOGUE AFUA_5G02870)"/>
    <property type="match status" value="1"/>
</dbReference>
<comment type="caution">
    <text evidence="3">The sequence shown here is derived from an EMBL/GenBank/DDBJ whole genome shotgun (WGS) entry which is preliminary data.</text>
</comment>
<protein>
    <submittedName>
        <fullName evidence="3">3-oxoacyl-[acyl-carrier protein] reductase</fullName>
    </submittedName>
</protein>